<keyword evidence="3" id="KW-1185">Reference proteome</keyword>
<feature type="compositionally biased region" description="Low complexity" evidence="1">
    <location>
        <begin position="391"/>
        <end position="402"/>
    </location>
</feature>
<accession>A0A316UEH1</accession>
<name>A0A316UEH1_9BASI</name>
<dbReference type="GeneID" id="37015685"/>
<feature type="compositionally biased region" description="Basic and acidic residues" evidence="1">
    <location>
        <begin position="340"/>
        <end position="350"/>
    </location>
</feature>
<gene>
    <name evidence="2" type="ORF">BCV69DRAFT_295926</name>
</gene>
<feature type="compositionally biased region" description="Low complexity" evidence="1">
    <location>
        <begin position="18"/>
        <end position="32"/>
    </location>
</feature>
<sequence length="421" mass="43611">MAGASSSRRPRKMFAYRSPSASSSSASSSSSSIGPTRSTPASATVSHSPYPTPTILFSLLHDSTPVQYEHLLSSTNSRYPGAPGTALAKAREASIKAAQAAKREADKKRRDKEELIRLGVGEKMGKRSRDTASAHKRSESPFTGNGNGNGNGHSTTSATRRSQREKDKDKTGDGEAHDGRRSRGTSVVRSPALNGNALSSEQPQQSNDMLSVPGTSHAVNGSGRIRKPASRGNSPIPLTEARKSPERINGHSTVHGLGLNTPTSNGGIVHAATRLGAANPTQPFQSSPLARDSIKSFPSISVETEPVEPPMTTRSRKGGSHSPSLVSTTEQQPSQQKLAGIHEHERKGESGGDADDDSYAAEGKAGTGGAPAAEADRRRAATADGSTSQSAATGTEPTPAAPYGEGVNSTSSPILPAGITA</sequence>
<feature type="region of interest" description="Disordered" evidence="1">
    <location>
        <begin position="74"/>
        <end position="93"/>
    </location>
</feature>
<dbReference type="EMBL" id="KZ819321">
    <property type="protein sequence ID" value="PWN23610.1"/>
    <property type="molecule type" value="Genomic_DNA"/>
</dbReference>
<feature type="compositionally biased region" description="Polar residues" evidence="1">
    <location>
        <begin position="33"/>
        <end position="49"/>
    </location>
</feature>
<organism evidence="2 3">
    <name type="scientific">Pseudomicrostroma glucosiphilum</name>
    <dbReference type="NCBI Taxonomy" id="1684307"/>
    <lineage>
        <taxon>Eukaryota</taxon>
        <taxon>Fungi</taxon>
        <taxon>Dikarya</taxon>
        <taxon>Basidiomycota</taxon>
        <taxon>Ustilaginomycotina</taxon>
        <taxon>Exobasidiomycetes</taxon>
        <taxon>Microstromatales</taxon>
        <taxon>Microstromatales incertae sedis</taxon>
        <taxon>Pseudomicrostroma</taxon>
    </lineage>
</organism>
<dbReference type="AlphaFoldDB" id="A0A316UEH1"/>
<feature type="compositionally biased region" description="Basic and acidic residues" evidence="1">
    <location>
        <begin position="123"/>
        <end position="139"/>
    </location>
</feature>
<feature type="region of interest" description="Disordered" evidence="1">
    <location>
        <begin position="98"/>
        <end position="421"/>
    </location>
</feature>
<feature type="compositionally biased region" description="Basic and acidic residues" evidence="1">
    <location>
        <begin position="240"/>
        <end position="249"/>
    </location>
</feature>
<dbReference type="OrthoDB" id="10665137at2759"/>
<evidence type="ECO:0000313" key="3">
    <source>
        <dbReference type="Proteomes" id="UP000245942"/>
    </source>
</evidence>
<evidence type="ECO:0000256" key="1">
    <source>
        <dbReference type="SAM" id="MobiDB-lite"/>
    </source>
</evidence>
<protein>
    <submittedName>
        <fullName evidence="2">Uncharacterized protein</fullName>
    </submittedName>
</protein>
<feature type="compositionally biased region" description="Basic and acidic residues" evidence="1">
    <location>
        <begin position="162"/>
        <end position="181"/>
    </location>
</feature>
<feature type="compositionally biased region" description="Polar residues" evidence="1">
    <location>
        <begin position="196"/>
        <end position="219"/>
    </location>
</feature>
<feature type="compositionally biased region" description="Basic and acidic residues" evidence="1">
    <location>
        <begin position="101"/>
        <end position="116"/>
    </location>
</feature>
<evidence type="ECO:0000313" key="2">
    <source>
        <dbReference type="EMBL" id="PWN23610.1"/>
    </source>
</evidence>
<feature type="region of interest" description="Disordered" evidence="1">
    <location>
        <begin position="1"/>
        <end position="53"/>
    </location>
</feature>
<dbReference type="RefSeq" id="XP_025350770.1">
    <property type="nucleotide sequence ID" value="XM_025493951.1"/>
</dbReference>
<reference evidence="2 3" key="1">
    <citation type="journal article" date="2018" name="Mol. Biol. Evol.">
        <title>Broad Genomic Sampling Reveals a Smut Pathogenic Ancestry of the Fungal Clade Ustilaginomycotina.</title>
        <authorList>
            <person name="Kijpornyongpan T."/>
            <person name="Mondo S.J."/>
            <person name="Barry K."/>
            <person name="Sandor L."/>
            <person name="Lee J."/>
            <person name="Lipzen A."/>
            <person name="Pangilinan J."/>
            <person name="LaButti K."/>
            <person name="Hainaut M."/>
            <person name="Henrissat B."/>
            <person name="Grigoriev I.V."/>
            <person name="Spatafora J.W."/>
            <person name="Aime M.C."/>
        </authorList>
    </citation>
    <scope>NUCLEOTIDE SEQUENCE [LARGE SCALE GENOMIC DNA]</scope>
    <source>
        <strain evidence="2 3">MCA 4718</strain>
    </source>
</reference>
<dbReference type="Proteomes" id="UP000245942">
    <property type="component" value="Unassembled WGS sequence"/>
</dbReference>
<feature type="compositionally biased region" description="Polar residues" evidence="1">
    <location>
        <begin position="279"/>
        <end position="288"/>
    </location>
</feature>
<feature type="compositionally biased region" description="Polar residues" evidence="1">
    <location>
        <begin position="321"/>
        <end position="337"/>
    </location>
</feature>
<proteinExistence type="predicted"/>